<dbReference type="PROSITE" id="PS50928">
    <property type="entry name" value="ABC_TM1"/>
    <property type="match status" value="1"/>
</dbReference>
<comment type="similarity">
    <text evidence="7">Belongs to the binding-protein-dependent transport system permease family.</text>
</comment>
<evidence type="ECO:0000256" key="4">
    <source>
        <dbReference type="ARBA" id="ARBA00022692"/>
    </source>
</evidence>
<dbReference type="CDD" id="cd06261">
    <property type="entry name" value="TM_PBP2"/>
    <property type="match status" value="1"/>
</dbReference>
<evidence type="ECO:0000256" key="2">
    <source>
        <dbReference type="ARBA" id="ARBA00022448"/>
    </source>
</evidence>
<feature type="domain" description="ABC transmembrane type-1" evidence="8">
    <location>
        <begin position="95"/>
        <end position="309"/>
    </location>
</feature>
<comment type="caution">
    <text evidence="9">The sequence shown here is derived from an EMBL/GenBank/DDBJ whole genome shotgun (WGS) entry which is preliminary data.</text>
</comment>
<feature type="transmembrane region" description="Helical" evidence="7">
    <location>
        <begin position="159"/>
        <end position="178"/>
    </location>
</feature>
<evidence type="ECO:0000313" key="10">
    <source>
        <dbReference type="Proteomes" id="UP001161406"/>
    </source>
</evidence>
<keyword evidence="3" id="KW-1003">Cell membrane</keyword>
<feature type="transmembrane region" description="Helical" evidence="7">
    <location>
        <begin position="34"/>
        <end position="55"/>
    </location>
</feature>
<evidence type="ECO:0000313" key="9">
    <source>
        <dbReference type="EMBL" id="GLQ11415.1"/>
    </source>
</evidence>
<reference evidence="9" key="2">
    <citation type="submission" date="2023-01" db="EMBL/GenBank/DDBJ databases">
        <title>Draft genome sequence of Devosia yakushimensis strain NBRC 103855.</title>
        <authorList>
            <person name="Sun Q."/>
            <person name="Mori K."/>
        </authorList>
    </citation>
    <scope>NUCLEOTIDE SEQUENCE</scope>
    <source>
        <strain evidence="9">NBRC 103855</strain>
    </source>
</reference>
<dbReference type="RefSeq" id="WP_284392705.1">
    <property type="nucleotide sequence ID" value="NZ_BSNG01000001.1"/>
</dbReference>
<dbReference type="Pfam" id="PF00528">
    <property type="entry name" value="BPD_transp_1"/>
    <property type="match status" value="1"/>
</dbReference>
<comment type="subcellular location">
    <subcellularLocation>
        <location evidence="1 7">Cell membrane</location>
        <topology evidence="1 7">Multi-pass membrane protein</topology>
    </subcellularLocation>
</comment>
<evidence type="ECO:0000256" key="3">
    <source>
        <dbReference type="ARBA" id="ARBA00022475"/>
    </source>
</evidence>
<keyword evidence="6 7" id="KW-0472">Membrane</keyword>
<dbReference type="Gene3D" id="1.10.3720.10">
    <property type="entry name" value="MetI-like"/>
    <property type="match status" value="1"/>
</dbReference>
<accession>A0ABQ5UH49</accession>
<dbReference type="InterPro" id="IPR000515">
    <property type="entry name" value="MetI-like"/>
</dbReference>
<gene>
    <name evidence="9" type="ORF">GCM10007913_33470</name>
</gene>
<dbReference type="PANTHER" id="PTHR43005">
    <property type="entry name" value="BLR7065 PROTEIN"/>
    <property type="match status" value="1"/>
</dbReference>
<proteinExistence type="inferred from homology"/>
<name>A0ABQ5UH49_9HYPH</name>
<keyword evidence="4 7" id="KW-0812">Transmembrane</keyword>
<reference evidence="9" key="1">
    <citation type="journal article" date="2014" name="Int. J. Syst. Evol. Microbiol.">
        <title>Complete genome of a new Firmicutes species belonging to the dominant human colonic microbiota ('Ruminococcus bicirculans') reveals two chromosomes and a selective capacity to utilize plant glucans.</title>
        <authorList>
            <consortium name="NISC Comparative Sequencing Program"/>
            <person name="Wegmann U."/>
            <person name="Louis P."/>
            <person name="Goesmann A."/>
            <person name="Henrissat B."/>
            <person name="Duncan S.H."/>
            <person name="Flint H.J."/>
        </authorList>
    </citation>
    <scope>NUCLEOTIDE SEQUENCE</scope>
    <source>
        <strain evidence="9">NBRC 103855</strain>
    </source>
</reference>
<feature type="transmembrane region" description="Helical" evidence="7">
    <location>
        <begin position="230"/>
        <end position="253"/>
    </location>
</feature>
<feature type="transmembrane region" description="Helical" evidence="7">
    <location>
        <begin position="290"/>
        <end position="310"/>
    </location>
</feature>
<feature type="transmembrane region" description="Helical" evidence="7">
    <location>
        <begin position="190"/>
        <end position="210"/>
    </location>
</feature>
<protein>
    <submittedName>
        <fullName evidence="9">ABC transporter permease</fullName>
    </submittedName>
</protein>
<evidence type="ECO:0000256" key="1">
    <source>
        <dbReference type="ARBA" id="ARBA00004651"/>
    </source>
</evidence>
<feature type="transmembrane region" description="Helical" evidence="7">
    <location>
        <begin position="132"/>
        <end position="153"/>
    </location>
</feature>
<dbReference type="InterPro" id="IPR035906">
    <property type="entry name" value="MetI-like_sf"/>
</dbReference>
<feature type="transmembrane region" description="Helical" evidence="7">
    <location>
        <begin position="97"/>
        <end position="120"/>
    </location>
</feature>
<dbReference type="SUPFAM" id="SSF161098">
    <property type="entry name" value="MetI-like"/>
    <property type="match status" value="1"/>
</dbReference>
<evidence type="ECO:0000259" key="8">
    <source>
        <dbReference type="PROSITE" id="PS50928"/>
    </source>
</evidence>
<dbReference type="Proteomes" id="UP001161406">
    <property type="component" value="Unassembled WGS sequence"/>
</dbReference>
<evidence type="ECO:0000256" key="7">
    <source>
        <dbReference type="RuleBase" id="RU363032"/>
    </source>
</evidence>
<evidence type="ECO:0000256" key="6">
    <source>
        <dbReference type="ARBA" id="ARBA00023136"/>
    </source>
</evidence>
<keyword evidence="5 7" id="KW-1133">Transmembrane helix</keyword>
<dbReference type="PANTHER" id="PTHR43005:SF1">
    <property type="entry name" value="SPERMIDINE_PUTRESCINE TRANSPORT SYSTEM PERMEASE PROTEIN"/>
    <property type="match status" value="1"/>
</dbReference>
<evidence type="ECO:0000256" key="5">
    <source>
        <dbReference type="ARBA" id="ARBA00022989"/>
    </source>
</evidence>
<organism evidence="9 10">
    <name type="scientific">Devosia yakushimensis</name>
    <dbReference type="NCBI Taxonomy" id="470028"/>
    <lineage>
        <taxon>Bacteria</taxon>
        <taxon>Pseudomonadati</taxon>
        <taxon>Pseudomonadota</taxon>
        <taxon>Alphaproteobacteria</taxon>
        <taxon>Hyphomicrobiales</taxon>
        <taxon>Devosiaceae</taxon>
        <taxon>Devosia</taxon>
    </lineage>
</organism>
<sequence length="318" mass="34746">MSELSQSRTATAAPRRSSGLFGIDLASPKHANKLGYLLLAPAALLILAILVYPMLLAIDISFHDVKFATLSFGSADYTLVNYQKLFSSPDFWNALRVTAQLLLVVTSISMVVGMGTALLVNQQFRGRSFARMLIALPWAIPEVVAVVTWVWILDASFGVLNWLLIKIGLIGGPVSWFSSPSTAFSAVTMVMVWKGYPFISIMILAGLQSIPEEYYQAAKVDGANVFQRFFWVTIPCIAPVLGVTLILTVLWVFRDFSIIYVLTGGGPVGATETLAIMTYEEAFNFFRMGYASSIGVVTLVICAVISAFLVKKTSHAIY</sequence>
<keyword evidence="10" id="KW-1185">Reference proteome</keyword>
<feature type="transmembrane region" description="Helical" evidence="7">
    <location>
        <begin position="258"/>
        <end position="278"/>
    </location>
</feature>
<dbReference type="EMBL" id="BSNG01000001">
    <property type="protein sequence ID" value="GLQ11415.1"/>
    <property type="molecule type" value="Genomic_DNA"/>
</dbReference>
<keyword evidence="2 7" id="KW-0813">Transport</keyword>